<dbReference type="SUPFAM" id="SSF52047">
    <property type="entry name" value="RNI-like"/>
    <property type="match status" value="1"/>
</dbReference>
<organism evidence="3 4">
    <name type="scientific">Argiope bruennichi</name>
    <name type="common">Wasp spider</name>
    <name type="synonym">Aranea bruennichi</name>
    <dbReference type="NCBI Taxonomy" id="94029"/>
    <lineage>
        <taxon>Eukaryota</taxon>
        <taxon>Metazoa</taxon>
        <taxon>Ecdysozoa</taxon>
        <taxon>Arthropoda</taxon>
        <taxon>Chelicerata</taxon>
        <taxon>Arachnida</taxon>
        <taxon>Araneae</taxon>
        <taxon>Araneomorphae</taxon>
        <taxon>Entelegynae</taxon>
        <taxon>Araneoidea</taxon>
        <taxon>Araneidae</taxon>
        <taxon>Argiope</taxon>
    </lineage>
</organism>
<comment type="caution">
    <text evidence="3">The sequence shown here is derived from an EMBL/GenBank/DDBJ whole genome shotgun (WGS) entry which is preliminary data.</text>
</comment>
<dbReference type="Proteomes" id="UP000807504">
    <property type="component" value="Unassembled WGS sequence"/>
</dbReference>
<reference evidence="3" key="1">
    <citation type="journal article" date="2020" name="bioRxiv">
        <title>Chromosome-level reference genome of the European wasp spider Argiope bruennichi: a resource for studies on range expansion and evolutionary adaptation.</title>
        <authorList>
            <person name="Sheffer M.M."/>
            <person name="Hoppe A."/>
            <person name="Krehenwinkel H."/>
            <person name="Uhl G."/>
            <person name="Kuss A.W."/>
            <person name="Jensen L."/>
            <person name="Jensen C."/>
            <person name="Gillespie R.G."/>
            <person name="Hoff K.J."/>
            <person name="Prost S."/>
        </authorList>
    </citation>
    <scope>NUCLEOTIDE SEQUENCE</scope>
</reference>
<name>A0A8T0ERM3_ARGBR</name>
<dbReference type="OrthoDB" id="6426458at2759"/>
<reference evidence="3" key="2">
    <citation type="submission" date="2020-06" db="EMBL/GenBank/DDBJ databases">
        <authorList>
            <person name="Sheffer M."/>
        </authorList>
    </citation>
    <scope>NUCLEOTIDE SEQUENCE</scope>
</reference>
<evidence type="ECO:0000313" key="4">
    <source>
        <dbReference type="Proteomes" id="UP000807504"/>
    </source>
</evidence>
<sequence>MLQEKENNQPGTLFDIVVRFVSINAENIQSLIGFPEDVGKKIFDQFIHLNEYAVYPSDHQVKILSCFEEAYKEIILESMALSDNLIVFNEYFDSFLILFQFISELCMCFCYLGDSHEFFEHLQNISLLKKLCLKGNCLKDTVIRKITLPIRMFNKGPKNVEYLDLSENMFTDDIIAGLSVFQKLQCLDLSGSNLSSKGIRNLERNCSLKLSSSETESFIHPVGTKGWAIPLIEKWCDVCRLRRKNRDIKKQNLYYSKKRFLMAKKSISESSSTIQFSPIKLVFIRQTLIEEKVNDKFAYPNVSKSLPEKVTVSYQKAIEEDIFAQYI</sequence>
<dbReference type="InterPro" id="IPR032675">
    <property type="entry name" value="LRR_dom_sf"/>
</dbReference>
<dbReference type="PANTHER" id="PTHR31994:SF3">
    <property type="entry name" value="LEUCINE-RICH REPEAT-CONTAINING PROTEIN 42"/>
    <property type="match status" value="1"/>
</dbReference>
<evidence type="ECO:0000256" key="2">
    <source>
        <dbReference type="ARBA" id="ARBA00022737"/>
    </source>
</evidence>
<evidence type="ECO:0000256" key="1">
    <source>
        <dbReference type="ARBA" id="ARBA00022614"/>
    </source>
</evidence>
<dbReference type="AlphaFoldDB" id="A0A8T0ERM3"/>
<keyword evidence="1" id="KW-0433">Leucine-rich repeat</keyword>
<dbReference type="OMA" id="KFIATHA"/>
<proteinExistence type="predicted"/>
<keyword evidence="2" id="KW-0677">Repeat</keyword>
<dbReference type="PANTHER" id="PTHR31994">
    <property type="entry name" value="LEUCINE-RICH REPEAT-CONTAINING PROTEIN 42"/>
    <property type="match status" value="1"/>
</dbReference>
<protein>
    <submittedName>
        <fullName evidence="3">Leucine-rich repeat-containing protein 42</fullName>
    </submittedName>
</protein>
<dbReference type="EMBL" id="JABXBU010002072">
    <property type="protein sequence ID" value="KAF8778387.1"/>
    <property type="molecule type" value="Genomic_DNA"/>
</dbReference>
<dbReference type="InterPro" id="IPR039631">
    <property type="entry name" value="LRRC42"/>
</dbReference>
<dbReference type="Gene3D" id="3.80.10.10">
    <property type="entry name" value="Ribonuclease Inhibitor"/>
    <property type="match status" value="1"/>
</dbReference>
<gene>
    <name evidence="3" type="ORF">HNY73_015116</name>
</gene>
<accession>A0A8T0ERM3</accession>
<evidence type="ECO:0000313" key="3">
    <source>
        <dbReference type="EMBL" id="KAF8778387.1"/>
    </source>
</evidence>
<keyword evidence="4" id="KW-1185">Reference proteome</keyword>